<sequence>MPKIAFAHIVQRASKNRKGATQQVLTRPCPTTGRGFLLFGVILAGLVDHVFLERQRTPPAHFRWRTVFVLVVV</sequence>
<dbReference type="AlphaFoldDB" id="A0A8X6V592"/>
<evidence type="ECO:0000313" key="1">
    <source>
        <dbReference type="EMBL" id="GFX93644.1"/>
    </source>
</evidence>
<dbReference type="EMBL" id="BMAU01021175">
    <property type="protein sequence ID" value="GFX93644.1"/>
    <property type="molecule type" value="Genomic_DNA"/>
</dbReference>
<gene>
    <name evidence="1" type="ORF">TNCV_1588211</name>
</gene>
<proteinExistence type="predicted"/>
<accession>A0A8X6V592</accession>
<dbReference type="Proteomes" id="UP000887159">
    <property type="component" value="Unassembled WGS sequence"/>
</dbReference>
<protein>
    <submittedName>
        <fullName evidence="1">Uncharacterized protein</fullName>
    </submittedName>
</protein>
<comment type="caution">
    <text evidence="1">The sequence shown here is derived from an EMBL/GenBank/DDBJ whole genome shotgun (WGS) entry which is preliminary data.</text>
</comment>
<reference evidence="1" key="1">
    <citation type="submission" date="2020-08" db="EMBL/GenBank/DDBJ databases">
        <title>Multicomponent nature underlies the extraordinary mechanical properties of spider dragline silk.</title>
        <authorList>
            <person name="Kono N."/>
            <person name="Nakamura H."/>
            <person name="Mori M."/>
            <person name="Yoshida Y."/>
            <person name="Ohtoshi R."/>
            <person name="Malay A.D."/>
            <person name="Moran D.A.P."/>
            <person name="Tomita M."/>
            <person name="Numata K."/>
            <person name="Arakawa K."/>
        </authorList>
    </citation>
    <scope>NUCLEOTIDE SEQUENCE</scope>
</reference>
<name>A0A8X6V592_TRICX</name>
<keyword evidence="2" id="KW-1185">Reference proteome</keyword>
<evidence type="ECO:0000313" key="2">
    <source>
        <dbReference type="Proteomes" id="UP000887159"/>
    </source>
</evidence>
<organism evidence="1 2">
    <name type="scientific">Trichonephila clavipes</name>
    <name type="common">Golden silk orbweaver</name>
    <name type="synonym">Nephila clavipes</name>
    <dbReference type="NCBI Taxonomy" id="2585209"/>
    <lineage>
        <taxon>Eukaryota</taxon>
        <taxon>Metazoa</taxon>
        <taxon>Ecdysozoa</taxon>
        <taxon>Arthropoda</taxon>
        <taxon>Chelicerata</taxon>
        <taxon>Arachnida</taxon>
        <taxon>Araneae</taxon>
        <taxon>Araneomorphae</taxon>
        <taxon>Entelegynae</taxon>
        <taxon>Araneoidea</taxon>
        <taxon>Nephilidae</taxon>
        <taxon>Trichonephila</taxon>
    </lineage>
</organism>